<accession>A0A1L6ZPF1</accession>
<reference evidence="1 2" key="1">
    <citation type="submission" date="2016-05" db="EMBL/GenBank/DDBJ databases">
        <title>Complete Genome and Methylome Analysis of Psychrotrophic Bacterial Isolates from Antarctic Lake Untersee.</title>
        <authorList>
            <person name="Fomenkov A."/>
            <person name="Akimov V.N."/>
            <person name="Vasilyeva L.V."/>
            <person name="Andersen D."/>
            <person name="Vincze T."/>
            <person name="Roberts R.J."/>
        </authorList>
    </citation>
    <scope>NUCLEOTIDE SEQUENCE [LARGE SCALE GENOMIC DNA]</scope>
    <source>
        <strain evidence="1 2">U14-5</strain>
        <plasmid evidence="1 2">unnamed2</plasmid>
    </source>
</reference>
<sequence>MDRLAAQLIAADLGDAAVVIDTLSIRHPDLGSRKGVEDALQRVQGAMAALRRAEAALRAEAVLRG</sequence>
<dbReference type="EMBL" id="CP015609">
    <property type="protein sequence ID" value="APT48404.1"/>
    <property type="molecule type" value="Genomic_DNA"/>
</dbReference>
<evidence type="ECO:0000313" key="2">
    <source>
        <dbReference type="Proteomes" id="UP000185426"/>
    </source>
</evidence>
<name>A0A1L6ZPF1_BACIA</name>
<dbReference type="Proteomes" id="UP000185426">
    <property type="component" value="Plasmid unnamed2"/>
</dbReference>
<organism evidence="1 2">
    <name type="scientific">Bacillus safensis</name>
    <dbReference type="NCBI Taxonomy" id="561879"/>
    <lineage>
        <taxon>Bacteria</taxon>
        <taxon>Bacillati</taxon>
        <taxon>Bacillota</taxon>
        <taxon>Bacilli</taxon>
        <taxon>Bacillales</taxon>
        <taxon>Bacillaceae</taxon>
        <taxon>Bacillus</taxon>
    </lineage>
</organism>
<dbReference type="AlphaFoldDB" id="A0A1L6ZPF1"/>
<keyword evidence="1" id="KW-0614">Plasmid</keyword>
<evidence type="ECO:0000313" key="1">
    <source>
        <dbReference type="EMBL" id="APT48404.1"/>
    </source>
</evidence>
<proteinExistence type="predicted"/>
<gene>
    <name evidence="1" type="ORF">BSA145_21295</name>
</gene>
<geneLocation type="plasmid" evidence="1 2">
    <name>unnamed2</name>
</geneLocation>
<protein>
    <submittedName>
        <fullName evidence="1">Uncharacterized protein</fullName>
    </submittedName>
</protein>